<dbReference type="KEGG" id="elq:Ga0102493_113040"/>
<reference evidence="2 3" key="1">
    <citation type="submission" date="2014-04" db="EMBL/GenBank/DDBJ databases">
        <title>A comprehensive comparison of genomes of Erythrobacter spp. Strains.</title>
        <authorList>
            <person name="Zheng Q."/>
        </authorList>
    </citation>
    <scope>NUCLEOTIDE SEQUENCE [LARGE SCALE GENOMIC DNA]</scope>
    <source>
        <strain evidence="2 3">DSM 8509</strain>
    </source>
</reference>
<feature type="transmembrane region" description="Helical" evidence="1">
    <location>
        <begin position="131"/>
        <end position="156"/>
    </location>
</feature>
<evidence type="ECO:0000256" key="1">
    <source>
        <dbReference type="SAM" id="Phobius"/>
    </source>
</evidence>
<organism evidence="2 3">
    <name type="scientific">Erythrobacter litoralis</name>
    <dbReference type="NCBI Taxonomy" id="39960"/>
    <lineage>
        <taxon>Bacteria</taxon>
        <taxon>Pseudomonadati</taxon>
        <taxon>Pseudomonadota</taxon>
        <taxon>Alphaproteobacteria</taxon>
        <taxon>Sphingomonadales</taxon>
        <taxon>Erythrobacteraceae</taxon>
        <taxon>Erythrobacter/Porphyrobacter group</taxon>
        <taxon>Erythrobacter</taxon>
    </lineage>
</organism>
<proteinExistence type="predicted"/>
<accession>A0A074MYB9</accession>
<keyword evidence="1" id="KW-0472">Membrane</keyword>
<feature type="transmembrane region" description="Helical" evidence="1">
    <location>
        <begin position="99"/>
        <end position="119"/>
    </location>
</feature>
<dbReference type="AlphaFoldDB" id="A0A074MYB9"/>
<evidence type="ECO:0000313" key="3">
    <source>
        <dbReference type="Proteomes" id="UP000027866"/>
    </source>
</evidence>
<name>A0A074MYB9_9SPHN</name>
<dbReference type="EMBL" id="JMIX01000003">
    <property type="protein sequence ID" value="KEO98489.1"/>
    <property type="molecule type" value="Genomic_DNA"/>
</dbReference>
<gene>
    <name evidence="2" type="ORF">EH32_05085</name>
</gene>
<protein>
    <submittedName>
        <fullName evidence="2">Uncharacterized protein</fullName>
    </submittedName>
</protein>
<dbReference type="PATRIC" id="fig|39960.10.peg.2134"/>
<keyword evidence="1" id="KW-0812">Transmembrane</keyword>
<sequence>MPDLPRQLRKNRLWPLAAFLVVAALGWGAHAAIGGVYSGAEARDLLEALSRAGLYLGSAIVTGSATTLALMLTMVGMIDRLETEFNREAYENVNMVAKLATGSLLLALIVLLAFTLPVGEFEDMPDQWFEILYDALFAGAVAMVGLMAATVVMIYLTLRRVLAAVTPGDAF</sequence>
<evidence type="ECO:0000313" key="2">
    <source>
        <dbReference type="EMBL" id="KEO98489.1"/>
    </source>
</evidence>
<dbReference type="RefSeq" id="WP_034900706.1">
    <property type="nucleotide sequence ID" value="NZ_CP017057.1"/>
</dbReference>
<feature type="transmembrane region" description="Helical" evidence="1">
    <location>
        <begin position="55"/>
        <end position="78"/>
    </location>
</feature>
<comment type="caution">
    <text evidence="2">The sequence shown here is derived from an EMBL/GenBank/DDBJ whole genome shotgun (WGS) entry which is preliminary data.</text>
</comment>
<dbReference type="OrthoDB" id="7629491at2"/>
<keyword evidence="3" id="KW-1185">Reference proteome</keyword>
<keyword evidence="1" id="KW-1133">Transmembrane helix</keyword>
<dbReference type="Proteomes" id="UP000027866">
    <property type="component" value="Unassembled WGS sequence"/>
</dbReference>